<gene>
    <name evidence="2" type="ORF">K444DRAFT_606996</name>
</gene>
<dbReference type="InterPro" id="IPR029021">
    <property type="entry name" value="Prot-tyrosine_phosphatase-like"/>
</dbReference>
<dbReference type="EMBL" id="KZ613743">
    <property type="protein sequence ID" value="PMD66679.1"/>
    <property type="molecule type" value="Genomic_DNA"/>
</dbReference>
<evidence type="ECO:0000259" key="1">
    <source>
        <dbReference type="PROSITE" id="PS50056"/>
    </source>
</evidence>
<accession>A0A2J6TUH5</accession>
<dbReference type="GO" id="GO:0004721">
    <property type="term" value="F:phosphoprotein phosphatase activity"/>
    <property type="evidence" value="ECO:0007669"/>
    <property type="project" value="InterPro"/>
</dbReference>
<dbReference type="SUPFAM" id="SSF52799">
    <property type="entry name" value="(Phosphotyrosine protein) phosphatases II"/>
    <property type="match status" value="1"/>
</dbReference>
<dbReference type="AlphaFoldDB" id="A0A2J6TUH5"/>
<keyword evidence="3" id="KW-1185">Reference proteome</keyword>
<evidence type="ECO:0000313" key="2">
    <source>
        <dbReference type="EMBL" id="PMD66679.1"/>
    </source>
</evidence>
<feature type="domain" description="Tyrosine specific protein phosphatases" evidence="1">
    <location>
        <begin position="156"/>
        <end position="192"/>
    </location>
</feature>
<sequence length="304" mass="33283">MTTTIDLAALLQVPIRKPLEKSQVKQILASAPFIPIPHALNLRTISAPALQPNLVFRSGSLSHLPPSSLIQLNEKYNITTIVDLRSRKERESYPSPDIQGIETLWIPTSGDGPVGIGAAQANAKQVLHGLSPADFAANDGVDGFVKTYGNMLDTHKDAFKVVFERLKEPQGGVLFHCTAGKDRTGILAALILGLINTPPEIISHDYALTRIGIETMRDQLLGVMIEQMSQQGIDNPFEVPGFEAICGAKGPTILAVMKWMDKKWNIEDQECKNNLLYPGVYGYLTRELGFSGEDLEKIKKSLAL</sequence>
<dbReference type="InterPro" id="IPR026893">
    <property type="entry name" value="Tyr/Ser_Pase_IphP-type"/>
</dbReference>
<dbReference type="Pfam" id="PF13350">
    <property type="entry name" value="Y_phosphatase3"/>
    <property type="match status" value="1"/>
</dbReference>
<dbReference type="PANTHER" id="PTHR31126">
    <property type="entry name" value="TYROSINE-PROTEIN PHOSPHATASE"/>
    <property type="match status" value="1"/>
</dbReference>
<organism evidence="2 3">
    <name type="scientific">Hyaloscypha bicolor E</name>
    <dbReference type="NCBI Taxonomy" id="1095630"/>
    <lineage>
        <taxon>Eukaryota</taxon>
        <taxon>Fungi</taxon>
        <taxon>Dikarya</taxon>
        <taxon>Ascomycota</taxon>
        <taxon>Pezizomycotina</taxon>
        <taxon>Leotiomycetes</taxon>
        <taxon>Helotiales</taxon>
        <taxon>Hyaloscyphaceae</taxon>
        <taxon>Hyaloscypha</taxon>
        <taxon>Hyaloscypha bicolor</taxon>
    </lineage>
</organism>
<dbReference type="PANTHER" id="PTHR31126:SF1">
    <property type="entry name" value="TYROSINE SPECIFIC PROTEIN PHOSPHATASES DOMAIN-CONTAINING PROTEIN"/>
    <property type="match status" value="1"/>
</dbReference>
<evidence type="ECO:0000313" key="3">
    <source>
        <dbReference type="Proteomes" id="UP000235371"/>
    </source>
</evidence>
<dbReference type="InterPro" id="IPR016130">
    <property type="entry name" value="Tyr_Pase_AS"/>
</dbReference>
<dbReference type="Gene3D" id="3.90.190.10">
    <property type="entry name" value="Protein tyrosine phosphatase superfamily"/>
    <property type="match status" value="1"/>
</dbReference>
<dbReference type="PROSITE" id="PS50056">
    <property type="entry name" value="TYR_PHOSPHATASE_2"/>
    <property type="match status" value="1"/>
</dbReference>
<protein>
    <submittedName>
        <fullName evidence="2">Tyrosine phosphatase</fullName>
    </submittedName>
</protein>
<dbReference type="OrthoDB" id="449382at2759"/>
<dbReference type="PROSITE" id="PS00383">
    <property type="entry name" value="TYR_PHOSPHATASE_1"/>
    <property type="match status" value="1"/>
</dbReference>
<dbReference type="GeneID" id="36587167"/>
<dbReference type="InParanoid" id="A0A2J6TUH5"/>
<dbReference type="STRING" id="1095630.A0A2J6TUH5"/>
<name>A0A2J6TUH5_9HELO</name>
<dbReference type="Proteomes" id="UP000235371">
    <property type="component" value="Unassembled WGS sequence"/>
</dbReference>
<reference evidence="2 3" key="1">
    <citation type="submission" date="2016-04" db="EMBL/GenBank/DDBJ databases">
        <title>A degradative enzymes factory behind the ericoid mycorrhizal symbiosis.</title>
        <authorList>
            <consortium name="DOE Joint Genome Institute"/>
            <person name="Martino E."/>
            <person name="Morin E."/>
            <person name="Grelet G."/>
            <person name="Kuo A."/>
            <person name="Kohler A."/>
            <person name="Daghino S."/>
            <person name="Barry K."/>
            <person name="Choi C."/>
            <person name="Cichocki N."/>
            <person name="Clum A."/>
            <person name="Copeland A."/>
            <person name="Hainaut M."/>
            <person name="Haridas S."/>
            <person name="Labutti K."/>
            <person name="Lindquist E."/>
            <person name="Lipzen A."/>
            <person name="Khouja H.-R."/>
            <person name="Murat C."/>
            <person name="Ohm R."/>
            <person name="Olson A."/>
            <person name="Spatafora J."/>
            <person name="Veneault-Fourrey C."/>
            <person name="Henrissat B."/>
            <person name="Grigoriev I."/>
            <person name="Martin F."/>
            <person name="Perotto S."/>
        </authorList>
    </citation>
    <scope>NUCLEOTIDE SEQUENCE [LARGE SCALE GENOMIC DNA]</scope>
    <source>
        <strain evidence="2 3">E</strain>
    </source>
</reference>
<dbReference type="InterPro" id="IPR000387">
    <property type="entry name" value="Tyr_Pase_dom"/>
</dbReference>
<dbReference type="RefSeq" id="XP_024743583.1">
    <property type="nucleotide sequence ID" value="XM_024879090.1"/>
</dbReference>
<proteinExistence type="predicted"/>